<dbReference type="RefSeq" id="WP_003054072.1">
    <property type="nucleotide sequence ID" value="NZ_AOUO01000004.1"/>
</dbReference>
<dbReference type="PANTHER" id="PTHR10098">
    <property type="entry name" value="RAPSYN-RELATED"/>
    <property type="match status" value="1"/>
</dbReference>
<gene>
    <name evidence="4" type="ORF">H480_00230</name>
</gene>
<dbReference type="eggNOG" id="COG0457">
    <property type="taxonomic scope" value="Bacteria"/>
</dbReference>
<dbReference type="SMART" id="SM00028">
    <property type="entry name" value="TPR"/>
    <property type="match status" value="7"/>
</dbReference>
<dbReference type="Gene3D" id="1.25.40.10">
    <property type="entry name" value="Tetratricopeptide repeat domain"/>
    <property type="match status" value="1"/>
</dbReference>
<dbReference type="Pfam" id="PF12770">
    <property type="entry name" value="CHAT"/>
    <property type="match status" value="1"/>
</dbReference>
<dbReference type="AlphaFoldDB" id="R1I480"/>
<feature type="domain" description="CHAT" evidence="3">
    <location>
        <begin position="110"/>
        <end position="364"/>
    </location>
</feature>
<comment type="caution">
    <text evidence="4">The sequence shown here is derived from an EMBL/GenBank/DDBJ whole genome shotgun (WGS) entry which is preliminary data.</text>
</comment>
<dbReference type="PROSITE" id="PS50293">
    <property type="entry name" value="TPR_REGION"/>
    <property type="match status" value="1"/>
</dbReference>
<dbReference type="InterPro" id="IPR007111">
    <property type="entry name" value="NACHT_NTPase"/>
</dbReference>
<dbReference type="InterPro" id="IPR024983">
    <property type="entry name" value="CHAT_dom"/>
</dbReference>
<dbReference type="PANTHER" id="PTHR10098:SF108">
    <property type="entry name" value="TETRATRICOPEPTIDE REPEAT PROTEIN 28"/>
    <property type="match status" value="1"/>
</dbReference>
<dbReference type="OrthoDB" id="135224at2"/>
<dbReference type="Proteomes" id="UP000014139">
    <property type="component" value="Unassembled WGS sequence"/>
</dbReference>
<feature type="domain" description="NACHT" evidence="2">
    <location>
        <begin position="443"/>
        <end position="599"/>
    </location>
</feature>
<accession>R1I480</accession>
<feature type="repeat" description="TPR" evidence="1">
    <location>
        <begin position="993"/>
        <end position="1026"/>
    </location>
</feature>
<feature type="repeat" description="TPR" evidence="1">
    <location>
        <begin position="953"/>
        <end position="986"/>
    </location>
</feature>
<dbReference type="Pfam" id="PF13374">
    <property type="entry name" value="TPR_10"/>
    <property type="match status" value="2"/>
</dbReference>
<evidence type="ECO:0000259" key="3">
    <source>
        <dbReference type="Pfam" id="PF12770"/>
    </source>
</evidence>
<dbReference type="Pfam" id="PF05729">
    <property type="entry name" value="NACHT"/>
    <property type="match status" value="1"/>
</dbReference>
<dbReference type="PROSITE" id="PS50005">
    <property type="entry name" value="TPR"/>
    <property type="match status" value="3"/>
</dbReference>
<protein>
    <submittedName>
        <fullName evidence="4">Uncharacterized protein</fullName>
    </submittedName>
</protein>
<feature type="repeat" description="TPR" evidence="1">
    <location>
        <begin position="1073"/>
        <end position="1106"/>
    </location>
</feature>
<dbReference type="InterPro" id="IPR011990">
    <property type="entry name" value="TPR-like_helical_dom_sf"/>
</dbReference>
<organism evidence="4 5">
    <name type="scientific">Amycolatopsis vancoresmycina DSM 44592</name>
    <dbReference type="NCBI Taxonomy" id="1292037"/>
    <lineage>
        <taxon>Bacteria</taxon>
        <taxon>Bacillati</taxon>
        <taxon>Actinomycetota</taxon>
        <taxon>Actinomycetes</taxon>
        <taxon>Pseudonocardiales</taxon>
        <taxon>Pseudonocardiaceae</taxon>
        <taxon>Amycolatopsis</taxon>
    </lineage>
</organism>
<evidence type="ECO:0000259" key="2">
    <source>
        <dbReference type="Pfam" id="PF05729"/>
    </source>
</evidence>
<dbReference type="PATRIC" id="fig|1292037.4.peg.43"/>
<evidence type="ECO:0000256" key="1">
    <source>
        <dbReference type="PROSITE-ProRule" id="PRU00339"/>
    </source>
</evidence>
<evidence type="ECO:0000313" key="4">
    <source>
        <dbReference type="EMBL" id="EOD70575.1"/>
    </source>
</evidence>
<dbReference type="SUPFAM" id="SSF52540">
    <property type="entry name" value="P-loop containing nucleoside triphosphate hydrolases"/>
    <property type="match status" value="1"/>
</dbReference>
<reference evidence="4 5" key="1">
    <citation type="submission" date="2013-02" db="EMBL/GenBank/DDBJ databases">
        <title>Draft genome sequence of Amycolatopsis vancoresmycina strain DSM 44592T.</title>
        <authorList>
            <person name="Kumar S."/>
            <person name="Kaur N."/>
            <person name="Kaur C."/>
            <person name="Raghava G.P.S."/>
            <person name="Mayilraj S."/>
        </authorList>
    </citation>
    <scope>NUCLEOTIDE SEQUENCE [LARGE SCALE GENOMIC DNA]</scope>
    <source>
        <strain evidence="4 5">DSM 44592</strain>
    </source>
</reference>
<dbReference type="Pfam" id="PF13424">
    <property type="entry name" value="TPR_12"/>
    <property type="match status" value="2"/>
</dbReference>
<sequence>MATIQLREQETRPDGSLVVRVVYPDSSEFEVAVADPASEADEELLAWYFERHLRFPFLDWDKRAAAVKLLDRYGRELFAQVFAGEPGEGYRSFRKVGFDGCRIEVTGGTGMHRLHWEALADPALDSPVALRVPITRRVDRNPPRFDLPGPRPTLNILVVTARPDGAGDVGYRTVSRPLVTAMHQSPLRVTIDLVRPGTWRALREHLAATRDRHGTGWYQLIHFDLHGAFADHAAIAAGHANGRFLFAGREAFEGRRGFLFFETAATGTADPRSAEEIAGLLAEHRVPMAVLNACQSAMATATEAALAQQLVQAGVPVVVGMAYSVTVTAAELSMPQLYRRLVEHENPDVALQAMRRALRDSPDRCGYFDQTLPLQDWVLPVVFQQQPVRLALREMTDPETEVFYARQDRVDREPEPEYGFLGRDLDIQAIEHALLVDDARNHLLVRGMAGAGKSTLLRHVGWWWQRTGLVDQVFAFSFEDRAWTANQMVRTIAQQLWGPVEFARWDQLSETAGRARVAQALRASRHLLVIDNAESITAGPAAIPHALNQDERDQLRGWIRQLRGGRTLVVWGSREAETWVAADSFAGNVHQLGGLDPQAASALTDRILTRFGVTHYRDDAGHRDALNQIIKLLEGYPLPLEVVLPALATTPPATVLEELTAGGHTADPAGLIQAAIEYSHGKLDPALQHSLLLLAPFTATIPAGDVLAGYQELLAGLEPDDDPWGPLDLPAALDAATGLGLAIPHPELEPLSQVVPVLPYFLRQRLREHPRWKDATEFAHGHFYAQLGLNFHGLLTGTDPQQRRVGQAVTAASYANLSAASSYAAHHGLPVLPALCAVEELLDQLQQHEARLQWLSDIIATITEATPDSVELPEFLHLAGMAAQELRRFGEAERHYGRALSLKLESGNRHSAATTYGQLGRVAQDQRRFGEAERHYQQALDLFLEFDDRYGAARTYHNFGTAAQELRRFDEAEHRYRRALDLKLESNDRDSAATTYHQLGMVAQDQRRFDEAQRHLQQALDLKLEFNNRYGAASSHHELGVVAHELQRLGEAERHYQQALDLFLEFDDRHGAASSYHQLGMVAHELRRLDEAERHLQRAVDLKLEFDDRHGAASSYHQLGVVAQARQRFDEAERHLQRAVDL</sequence>
<dbReference type="InterPro" id="IPR027417">
    <property type="entry name" value="P-loop_NTPase"/>
</dbReference>
<keyword evidence="5" id="KW-1185">Reference proteome</keyword>
<dbReference type="InterPro" id="IPR019734">
    <property type="entry name" value="TPR_rpt"/>
</dbReference>
<keyword evidence="1" id="KW-0802">TPR repeat</keyword>
<dbReference type="EMBL" id="AOUO01000004">
    <property type="protein sequence ID" value="EOD70575.1"/>
    <property type="molecule type" value="Genomic_DNA"/>
</dbReference>
<proteinExistence type="predicted"/>
<dbReference type="SUPFAM" id="SSF48452">
    <property type="entry name" value="TPR-like"/>
    <property type="match status" value="2"/>
</dbReference>
<dbReference type="Gene3D" id="3.40.50.300">
    <property type="entry name" value="P-loop containing nucleotide triphosphate hydrolases"/>
    <property type="match status" value="1"/>
</dbReference>
<name>R1I480_9PSEU</name>
<evidence type="ECO:0000313" key="5">
    <source>
        <dbReference type="Proteomes" id="UP000014139"/>
    </source>
</evidence>